<dbReference type="GO" id="GO:0003676">
    <property type="term" value="F:nucleic acid binding"/>
    <property type="evidence" value="ECO:0007669"/>
    <property type="project" value="InterPro"/>
</dbReference>
<dbReference type="GO" id="GO:0061630">
    <property type="term" value="F:ubiquitin protein ligase activity"/>
    <property type="evidence" value="ECO:0007669"/>
    <property type="project" value="InterPro"/>
</dbReference>
<accession>A0A4P9YGF7</accession>
<dbReference type="InterPro" id="IPR033489">
    <property type="entry name" value="RBBP6"/>
</dbReference>
<reference evidence="10" key="1">
    <citation type="journal article" date="2018" name="Nat. Microbiol.">
        <title>Leveraging single-cell genomics to expand the fungal tree of life.</title>
        <authorList>
            <person name="Ahrendt S.R."/>
            <person name="Quandt C.A."/>
            <person name="Ciobanu D."/>
            <person name="Clum A."/>
            <person name="Salamov A."/>
            <person name="Andreopoulos B."/>
            <person name="Cheng J.F."/>
            <person name="Woyke T."/>
            <person name="Pelin A."/>
            <person name="Henrissat B."/>
            <person name="Reynolds N.K."/>
            <person name="Benny G.L."/>
            <person name="Smith M.E."/>
            <person name="James T.Y."/>
            <person name="Grigoriev I.V."/>
        </authorList>
    </citation>
    <scope>NUCLEOTIDE SEQUENCE [LARGE SCALE GENOMIC DNA]</scope>
    <source>
        <strain evidence="10">CSF55</strain>
    </source>
</reference>
<gene>
    <name evidence="9" type="ORF">ROZALSC1DRAFT_1879</name>
</gene>
<dbReference type="EMBL" id="ML005503">
    <property type="protein sequence ID" value="RKP18288.1"/>
    <property type="molecule type" value="Genomic_DNA"/>
</dbReference>
<dbReference type="Gene3D" id="4.10.60.10">
    <property type="entry name" value="Zinc finger, CCHC-type"/>
    <property type="match status" value="1"/>
</dbReference>
<evidence type="ECO:0000313" key="9">
    <source>
        <dbReference type="EMBL" id="RKP18288.1"/>
    </source>
</evidence>
<dbReference type="Pfam" id="PF13696">
    <property type="entry name" value="zf-CCHC_2"/>
    <property type="match status" value="1"/>
</dbReference>
<protein>
    <submittedName>
        <fullName evidence="9">DWNN-domain-containing protein</fullName>
    </submittedName>
</protein>
<dbReference type="PROSITE" id="PS51282">
    <property type="entry name" value="DWNN"/>
    <property type="match status" value="1"/>
</dbReference>
<dbReference type="SMART" id="SM00343">
    <property type="entry name" value="ZnF_C2HC"/>
    <property type="match status" value="1"/>
</dbReference>
<dbReference type="Gene3D" id="3.30.40.10">
    <property type="entry name" value="Zinc/RING finger domain, C3HC4 (zinc finger)"/>
    <property type="match status" value="1"/>
</dbReference>
<evidence type="ECO:0000259" key="7">
    <source>
        <dbReference type="PROSITE" id="PS50158"/>
    </source>
</evidence>
<dbReference type="AlphaFoldDB" id="A0A4P9YGF7"/>
<dbReference type="PANTHER" id="PTHR15439">
    <property type="entry name" value="RETINOBLASTOMA-BINDING PROTEIN 6"/>
    <property type="match status" value="1"/>
</dbReference>
<evidence type="ECO:0000256" key="2">
    <source>
        <dbReference type="ARBA" id="ARBA00022723"/>
    </source>
</evidence>
<organism evidence="9 10">
    <name type="scientific">Rozella allomycis (strain CSF55)</name>
    <dbReference type="NCBI Taxonomy" id="988480"/>
    <lineage>
        <taxon>Eukaryota</taxon>
        <taxon>Fungi</taxon>
        <taxon>Fungi incertae sedis</taxon>
        <taxon>Cryptomycota</taxon>
        <taxon>Cryptomycota incertae sedis</taxon>
        <taxon>Rozella</taxon>
    </lineage>
</organism>
<feature type="domain" description="CCHC-type" evidence="7">
    <location>
        <begin position="106"/>
        <end position="120"/>
    </location>
</feature>
<dbReference type="GO" id="GO:0008270">
    <property type="term" value="F:zinc ion binding"/>
    <property type="evidence" value="ECO:0007669"/>
    <property type="project" value="UniProtKB-KW"/>
</dbReference>
<dbReference type="GO" id="GO:0016567">
    <property type="term" value="P:protein ubiquitination"/>
    <property type="evidence" value="ECO:0007669"/>
    <property type="project" value="InterPro"/>
</dbReference>
<dbReference type="PROSITE" id="PS50158">
    <property type="entry name" value="ZF_CCHC"/>
    <property type="match status" value="1"/>
</dbReference>
<dbReference type="GO" id="GO:0006397">
    <property type="term" value="P:mRNA processing"/>
    <property type="evidence" value="ECO:0007669"/>
    <property type="project" value="InterPro"/>
</dbReference>
<evidence type="ECO:0000256" key="3">
    <source>
        <dbReference type="ARBA" id="ARBA00022771"/>
    </source>
</evidence>
<evidence type="ECO:0000256" key="4">
    <source>
        <dbReference type="ARBA" id="ARBA00022833"/>
    </source>
</evidence>
<evidence type="ECO:0000259" key="8">
    <source>
        <dbReference type="PROSITE" id="PS51282"/>
    </source>
</evidence>
<evidence type="ECO:0000256" key="1">
    <source>
        <dbReference type="ARBA" id="ARBA00004123"/>
    </source>
</evidence>
<dbReference type="Pfam" id="PF08783">
    <property type="entry name" value="DWNN"/>
    <property type="match status" value="1"/>
</dbReference>
<feature type="domain" description="DWNN" evidence="8">
    <location>
        <begin position="3"/>
        <end position="78"/>
    </location>
</feature>
<name>A0A4P9YGF7_ROZAC</name>
<dbReference type="SMART" id="SM01180">
    <property type="entry name" value="DWNN"/>
    <property type="match status" value="1"/>
</dbReference>
<evidence type="ECO:0000256" key="6">
    <source>
        <dbReference type="PROSITE-ProRule" id="PRU00047"/>
    </source>
</evidence>
<sequence>STIHYKFKSAKGFDKITFDGTGITIYDLKKEIIQQKKLVKSGYMDFDLIISDAQSKEEYSDDSQVVAKNSLVIVRRVPLNAVKKQKIQPQRKAKVITKEPPPNYICYRCGQKGHFIHQCPTNSDKSFDLLKVKRTTGIPKSFLKTVDASEIDKANGTVMVTDDGSLVVVQANTSEWEKLNQLKQGSTMSDITSMLSQLAIPAGLTCPLCSSLIRDAVSINCCGTDYCDECIR</sequence>
<dbReference type="Gene3D" id="3.10.20.90">
    <property type="entry name" value="Phosphatidylinositol 3-kinase Catalytic Subunit, Chain A, domain 1"/>
    <property type="match status" value="1"/>
</dbReference>
<dbReference type="SUPFAM" id="SSF57850">
    <property type="entry name" value="RING/U-box"/>
    <property type="match status" value="1"/>
</dbReference>
<dbReference type="InterPro" id="IPR036875">
    <property type="entry name" value="Znf_CCHC_sf"/>
</dbReference>
<keyword evidence="3 6" id="KW-0863">Zinc-finger</keyword>
<dbReference type="GO" id="GO:0006511">
    <property type="term" value="P:ubiquitin-dependent protein catabolic process"/>
    <property type="evidence" value="ECO:0007669"/>
    <property type="project" value="TreeGrafter"/>
</dbReference>
<evidence type="ECO:0000313" key="10">
    <source>
        <dbReference type="Proteomes" id="UP000281549"/>
    </source>
</evidence>
<dbReference type="SUPFAM" id="SSF57756">
    <property type="entry name" value="Retrovirus zinc finger-like domains"/>
    <property type="match status" value="1"/>
</dbReference>
<dbReference type="InterPro" id="IPR014891">
    <property type="entry name" value="DWNN_domain"/>
</dbReference>
<keyword evidence="2" id="KW-0479">Metal-binding</keyword>
<proteinExistence type="predicted"/>
<keyword evidence="5" id="KW-0539">Nucleus</keyword>
<dbReference type="InterPro" id="IPR013083">
    <property type="entry name" value="Znf_RING/FYVE/PHD"/>
</dbReference>
<dbReference type="InterPro" id="IPR001878">
    <property type="entry name" value="Znf_CCHC"/>
</dbReference>
<feature type="non-terminal residue" evidence="9">
    <location>
        <position position="232"/>
    </location>
</feature>
<feature type="non-terminal residue" evidence="9">
    <location>
        <position position="1"/>
    </location>
</feature>
<evidence type="ECO:0000256" key="5">
    <source>
        <dbReference type="ARBA" id="ARBA00023242"/>
    </source>
</evidence>
<dbReference type="PANTHER" id="PTHR15439:SF0">
    <property type="entry name" value="CELL DIVISION CYCLE AND APOPTOSIS REGULATOR PROTEIN 1-RELATED"/>
    <property type="match status" value="1"/>
</dbReference>
<comment type="subcellular location">
    <subcellularLocation>
        <location evidence="1">Nucleus</location>
    </subcellularLocation>
</comment>
<dbReference type="Proteomes" id="UP000281549">
    <property type="component" value="Unassembled WGS sequence"/>
</dbReference>
<keyword evidence="4" id="KW-0862">Zinc</keyword>
<dbReference type="GO" id="GO:0005634">
    <property type="term" value="C:nucleus"/>
    <property type="evidence" value="ECO:0007669"/>
    <property type="project" value="UniProtKB-SubCell"/>
</dbReference>
<dbReference type="InterPro" id="IPR025829">
    <property type="entry name" value="Zn_knuckle_CX2CX3GHX4C"/>
</dbReference>